<feature type="region of interest" description="Disordered" evidence="1">
    <location>
        <begin position="519"/>
        <end position="547"/>
    </location>
</feature>
<feature type="compositionally biased region" description="Polar residues" evidence="1">
    <location>
        <begin position="198"/>
        <end position="240"/>
    </location>
</feature>
<dbReference type="RefSeq" id="WP_271986991.1">
    <property type="nucleotide sequence ID" value="NZ_JAQMFS010000027.1"/>
</dbReference>
<proteinExistence type="predicted"/>
<reference evidence="3" key="1">
    <citation type="submission" date="2023-08" db="EMBL/GenBank/DDBJ databases">
        <title>Dental plaque isolates bound by oral lectin ZG16B.</title>
        <authorList>
            <person name="Ghosh S."/>
        </authorList>
    </citation>
    <scope>NUCLEOTIDE SEQUENCE</scope>
    <source>
        <strain evidence="3">DP3_5B</strain>
    </source>
</reference>
<feature type="compositionally biased region" description="Low complexity" evidence="1">
    <location>
        <begin position="241"/>
        <end position="260"/>
    </location>
</feature>
<keyword evidence="2" id="KW-1133">Transmembrane helix</keyword>
<accession>A0AAW6B038</accession>
<feature type="transmembrane region" description="Helical" evidence="2">
    <location>
        <begin position="291"/>
        <end position="312"/>
    </location>
</feature>
<feature type="compositionally biased region" description="Low complexity" evidence="1">
    <location>
        <begin position="102"/>
        <end position="143"/>
    </location>
</feature>
<feature type="region of interest" description="Disordered" evidence="1">
    <location>
        <begin position="190"/>
        <end position="288"/>
    </location>
</feature>
<dbReference type="Proteomes" id="UP001212217">
    <property type="component" value="Unassembled WGS sequence"/>
</dbReference>
<keyword evidence="2" id="KW-0812">Transmembrane</keyword>
<organism evidence="3 4">
    <name type="scientific">Gemella haemolysans</name>
    <dbReference type="NCBI Taxonomy" id="1379"/>
    <lineage>
        <taxon>Bacteria</taxon>
        <taxon>Bacillati</taxon>
        <taxon>Bacillota</taxon>
        <taxon>Bacilli</taxon>
        <taxon>Bacillales</taxon>
        <taxon>Gemellaceae</taxon>
        <taxon>Gemella</taxon>
    </lineage>
</organism>
<feature type="compositionally biased region" description="Basic and acidic residues" evidence="1">
    <location>
        <begin position="528"/>
        <end position="546"/>
    </location>
</feature>
<feature type="region of interest" description="Disordered" evidence="1">
    <location>
        <begin position="71"/>
        <end position="143"/>
    </location>
</feature>
<evidence type="ECO:0000313" key="3">
    <source>
        <dbReference type="EMBL" id="MDB6185567.1"/>
    </source>
</evidence>
<feature type="compositionally biased region" description="Low complexity" evidence="1">
    <location>
        <begin position="71"/>
        <end position="95"/>
    </location>
</feature>
<feature type="region of interest" description="Disordered" evidence="1">
    <location>
        <begin position="1"/>
        <end position="24"/>
    </location>
</feature>
<protein>
    <recommendedName>
        <fullName evidence="5">FG-GAP repeat protein</fullName>
    </recommendedName>
</protein>
<feature type="compositionally biased region" description="Low complexity" evidence="1">
    <location>
        <begin position="272"/>
        <end position="281"/>
    </location>
</feature>
<evidence type="ECO:0000313" key="4">
    <source>
        <dbReference type="Proteomes" id="UP001212217"/>
    </source>
</evidence>
<keyword evidence="2" id="KW-0472">Membrane</keyword>
<comment type="caution">
    <text evidence="3">The sequence shown here is derived from an EMBL/GenBank/DDBJ whole genome shotgun (WGS) entry which is preliminary data.</text>
</comment>
<evidence type="ECO:0000256" key="2">
    <source>
        <dbReference type="SAM" id="Phobius"/>
    </source>
</evidence>
<dbReference type="AlphaFoldDB" id="A0AAW6B038"/>
<sequence>MNKNNNNSPTNNNNQNDNYENYNQNSEQNYNEYYQNNNQYYNQNSNQYFEQDPNLGNYNQQYNNYNQEYNNYNQNYYNNQNYNNYNQDYSQYNSQGNFGQEQYSNDYNYNTQNTNQYYNNYQQDNSQNFGYSEQSNTQNNYNQNYQQDTFNYTQQNTNAQTNYEQDYQVNNNQNLNYSDQDKTQVNYNQGYQQNNTTSSYGSYNQASASNEQKAVENYNVNQTRSNNTDSQVNTQTYSSTQQDYSGNYQQNSYQNQNIQNRENIPPIPPVMNPKNLNNSPKQPKKKSKRKLVVTISSVLALLLLAGGGYYFYSKHSKPKVVNENEIYGTIIQKYKDAINNPDNADSSINVEALKAALKEKKNDDYIKYVFYDIDGNGRKELIISRNDKPNNPFDIYTFDKKHKVIRLFNPETIDSAILNKLGVDGSNNNSGSAVFKDKTIRIRKFDKDTGEYNFLKFSKDRDKLEKTNVITFTGLDTDDSKYKDITNNKEYNSKKEFNDAFPISEVMKFDNENWQSVKKFGESSSNDNNDKKEEKKDNNQRKKPDNYETAYASVLKNYKDAISSGKNDAKDVNTVAITNYKVFGEKQVGNSFLNYGFFDINGDGIDELLLFTEDSKDKPNEYSPMDVYTLDKDNKVVRITPERVNGERITLSITKDKIFQVYGSGGAKVHGYTFYKLNNDGLALEKIDAFDFDAETNSKVYKRSYPSGKNEEIPVNDFRDKMVNPNNNMKFDFGKRKSIFDYKG</sequence>
<evidence type="ECO:0000256" key="1">
    <source>
        <dbReference type="SAM" id="MobiDB-lite"/>
    </source>
</evidence>
<dbReference type="EMBL" id="JAQMFS010000027">
    <property type="protein sequence ID" value="MDB6185567.1"/>
    <property type="molecule type" value="Genomic_DNA"/>
</dbReference>
<evidence type="ECO:0008006" key="5">
    <source>
        <dbReference type="Google" id="ProtNLM"/>
    </source>
</evidence>
<name>A0AAW6B038_9BACL</name>
<gene>
    <name evidence="3" type="ORF">PNO30_02100</name>
</gene>